<evidence type="ECO:0008006" key="4">
    <source>
        <dbReference type="Google" id="ProtNLM"/>
    </source>
</evidence>
<dbReference type="AlphaFoldDB" id="A0A2M8GIX9"/>
<evidence type="ECO:0000313" key="3">
    <source>
        <dbReference type="Proteomes" id="UP000228960"/>
    </source>
</evidence>
<protein>
    <recommendedName>
        <fullName evidence="4">PrgI family protein</fullName>
    </recommendedName>
</protein>
<name>A0A2M8GIX9_9BACT</name>
<dbReference type="SUPFAM" id="SSF49478">
    <property type="entry name" value="Cna protein B-type domain"/>
    <property type="match status" value="1"/>
</dbReference>
<dbReference type="Pfam" id="PF12666">
    <property type="entry name" value="PrgI"/>
    <property type="match status" value="1"/>
</dbReference>
<comment type="caution">
    <text evidence="2">The sequence shown here is derived from an EMBL/GenBank/DDBJ whole genome shotgun (WGS) entry which is preliminary data.</text>
</comment>
<evidence type="ECO:0000256" key="1">
    <source>
        <dbReference type="SAM" id="Phobius"/>
    </source>
</evidence>
<feature type="transmembrane region" description="Helical" evidence="1">
    <location>
        <begin position="26"/>
        <end position="46"/>
    </location>
</feature>
<proteinExistence type="predicted"/>
<keyword evidence="1" id="KW-0472">Membrane</keyword>
<accession>A0A2M8GIX9</accession>
<gene>
    <name evidence="2" type="ORF">CO009_04125</name>
</gene>
<dbReference type="Proteomes" id="UP000228960">
    <property type="component" value="Unassembled WGS sequence"/>
</dbReference>
<feature type="transmembrane region" description="Helical" evidence="1">
    <location>
        <begin position="52"/>
        <end position="68"/>
    </location>
</feature>
<organism evidence="2 3">
    <name type="scientific">Candidatus Shapirobacteria bacterium CG_4_8_14_3_um_filter_35_11</name>
    <dbReference type="NCBI Taxonomy" id="1974874"/>
    <lineage>
        <taxon>Bacteria</taxon>
        <taxon>Candidatus Shapironibacteriota</taxon>
    </lineage>
</organism>
<dbReference type="InterPro" id="IPR024414">
    <property type="entry name" value="Uncharacterised_PrgI"/>
</dbReference>
<keyword evidence="1" id="KW-0812">Transmembrane</keyword>
<reference evidence="3" key="1">
    <citation type="submission" date="2017-09" db="EMBL/GenBank/DDBJ databases">
        <title>Depth-based differentiation of microbial function through sediment-hosted aquifers and enrichment of novel symbionts in the deep terrestrial subsurface.</title>
        <authorList>
            <person name="Probst A.J."/>
            <person name="Ladd B."/>
            <person name="Jarett J.K."/>
            <person name="Geller-Mcgrath D.E."/>
            <person name="Sieber C.M.K."/>
            <person name="Emerson J.B."/>
            <person name="Anantharaman K."/>
            <person name="Thomas B.C."/>
            <person name="Malmstrom R."/>
            <person name="Stieglmeier M."/>
            <person name="Klingl A."/>
            <person name="Woyke T."/>
            <person name="Ryan C.M."/>
            <person name="Banfield J.F."/>
        </authorList>
    </citation>
    <scope>NUCLEOTIDE SEQUENCE [LARGE SCALE GENOMIC DNA]</scope>
</reference>
<evidence type="ECO:0000313" key="2">
    <source>
        <dbReference type="EMBL" id="PJC79634.1"/>
    </source>
</evidence>
<dbReference type="EMBL" id="PFQM01000135">
    <property type="protein sequence ID" value="PJC79634.1"/>
    <property type="molecule type" value="Genomic_DNA"/>
</dbReference>
<sequence length="310" mass="35205">MEQHPIPQQISSYEFKLVGEMTLKQFAKAAGGIIIALVINSAPLVFFIKWPLIFIFAVGGLMLAFVPFQDRPMETWLLAFLKSIYNPTMFIYKKGRPKNWLDIDLAKNWIEIVAQEKKEQEEMLENKPIKKKSQVNEFIDSLPSVNREEKTIKNDELRITNEEKKEKLQTSDFKLQEETKEKGVITEDVKMDSGEARPRLNLKRDIQEATGEIVFGQIPMPDIPDLPNLVVGMVLDNGGKIVEEAIVEIQDKEGNPSRVLKTNSLGQFRTSTQMTNGDYLIVTEKNGLVFDRVSLKLGGKIVSPIKIIAK</sequence>
<keyword evidence="1" id="KW-1133">Transmembrane helix</keyword>